<protein>
    <submittedName>
        <fullName evidence="1">Uncharacterized protein</fullName>
    </submittedName>
</protein>
<name>A0A0D2PZP8_GOSRA</name>
<dbReference type="Proteomes" id="UP000032304">
    <property type="component" value="Chromosome 1"/>
</dbReference>
<evidence type="ECO:0000313" key="1">
    <source>
        <dbReference type="EMBL" id="KJB09771.1"/>
    </source>
</evidence>
<reference evidence="1 2" key="1">
    <citation type="journal article" date="2012" name="Nature">
        <title>Repeated polyploidization of Gossypium genomes and the evolution of spinnable cotton fibres.</title>
        <authorList>
            <person name="Paterson A.H."/>
            <person name="Wendel J.F."/>
            <person name="Gundlach H."/>
            <person name="Guo H."/>
            <person name="Jenkins J."/>
            <person name="Jin D."/>
            <person name="Llewellyn D."/>
            <person name="Showmaker K.C."/>
            <person name="Shu S."/>
            <person name="Udall J."/>
            <person name="Yoo M.J."/>
            <person name="Byers R."/>
            <person name="Chen W."/>
            <person name="Doron-Faigenboim A."/>
            <person name="Duke M.V."/>
            <person name="Gong L."/>
            <person name="Grimwood J."/>
            <person name="Grover C."/>
            <person name="Grupp K."/>
            <person name="Hu G."/>
            <person name="Lee T.H."/>
            <person name="Li J."/>
            <person name="Lin L."/>
            <person name="Liu T."/>
            <person name="Marler B.S."/>
            <person name="Page J.T."/>
            <person name="Roberts A.W."/>
            <person name="Romanel E."/>
            <person name="Sanders W.S."/>
            <person name="Szadkowski E."/>
            <person name="Tan X."/>
            <person name="Tang H."/>
            <person name="Xu C."/>
            <person name="Wang J."/>
            <person name="Wang Z."/>
            <person name="Zhang D."/>
            <person name="Zhang L."/>
            <person name="Ashrafi H."/>
            <person name="Bedon F."/>
            <person name="Bowers J.E."/>
            <person name="Brubaker C.L."/>
            <person name="Chee P.W."/>
            <person name="Das S."/>
            <person name="Gingle A.R."/>
            <person name="Haigler C.H."/>
            <person name="Harker D."/>
            <person name="Hoffmann L.V."/>
            <person name="Hovav R."/>
            <person name="Jones D.C."/>
            <person name="Lemke C."/>
            <person name="Mansoor S."/>
            <person name="ur Rahman M."/>
            <person name="Rainville L.N."/>
            <person name="Rambani A."/>
            <person name="Reddy U.K."/>
            <person name="Rong J.K."/>
            <person name="Saranga Y."/>
            <person name="Scheffler B.E."/>
            <person name="Scheffler J.A."/>
            <person name="Stelly D.M."/>
            <person name="Triplett B.A."/>
            <person name="Van Deynze A."/>
            <person name="Vaslin M.F."/>
            <person name="Waghmare V.N."/>
            <person name="Walford S.A."/>
            <person name="Wright R.J."/>
            <person name="Zaki E.A."/>
            <person name="Zhang T."/>
            <person name="Dennis E.S."/>
            <person name="Mayer K.F."/>
            <person name="Peterson D.G."/>
            <person name="Rokhsar D.S."/>
            <person name="Wang X."/>
            <person name="Schmutz J."/>
        </authorList>
    </citation>
    <scope>NUCLEOTIDE SEQUENCE [LARGE SCALE GENOMIC DNA]</scope>
</reference>
<evidence type="ECO:0000313" key="2">
    <source>
        <dbReference type="Proteomes" id="UP000032304"/>
    </source>
</evidence>
<keyword evidence="2" id="KW-1185">Reference proteome</keyword>
<sequence>MCPLNACCYYFSTVFPRRKIGFVLYYTKILSYRAMGFDAYARLSTRNIAFLTKLSGALALSYCSVLPSLTLR</sequence>
<dbReference type="AlphaFoldDB" id="A0A0D2PZP8"/>
<accession>A0A0D2PZP8</accession>
<proteinExistence type="predicted"/>
<dbReference type="Gramene" id="KJB09771">
    <property type="protein sequence ID" value="KJB09771"/>
    <property type="gene ID" value="B456_001G163800"/>
</dbReference>
<gene>
    <name evidence="1" type="ORF">B456_001G163800</name>
</gene>
<dbReference type="EMBL" id="CM001740">
    <property type="protein sequence ID" value="KJB09771.1"/>
    <property type="molecule type" value="Genomic_DNA"/>
</dbReference>
<organism evidence="1 2">
    <name type="scientific">Gossypium raimondii</name>
    <name type="common">Peruvian cotton</name>
    <name type="synonym">Gossypium klotzschianum subsp. raimondii</name>
    <dbReference type="NCBI Taxonomy" id="29730"/>
    <lineage>
        <taxon>Eukaryota</taxon>
        <taxon>Viridiplantae</taxon>
        <taxon>Streptophyta</taxon>
        <taxon>Embryophyta</taxon>
        <taxon>Tracheophyta</taxon>
        <taxon>Spermatophyta</taxon>
        <taxon>Magnoliopsida</taxon>
        <taxon>eudicotyledons</taxon>
        <taxon>Gunneridae</taxon>
        <taxon>Pentapetalae</taxon>
        <taxon>rosids</taxon>
        <taxon>malvids</taxon>
        <taxon>Malvales</taxon>
        <taxon>Malvaceae</taxon>
        <taxon>Malvoideae</taxon>
        <taxon>Gossypium</taxon>
    </lineage>
</organism>